<dbReference type="Proteomes" id="UP001396334">
    <property type="component" value="Unassembled WGS sequence"/>
</dbReference>
<evidence type="ECO:0000256" key="5">
    <source>
        <dbReference type="SAM" id="Phobius"/>
    </source>
</evidence>
<evidence type="ECO:0000259" key="6">
    <source>
        <dbReference type="PROSITE" id="PS51292"/>
    </source>
</evidence>
<dbReference type="PROSITE" id="PS51292">
    <property type="entry name" value="ZF_RING_CH"/>
    <property type="match status" value="1"/>
</dbReference>
<dbReference type="Pfam" id="PF12906">
    <property type="entry name" value="RINGv"/>
    <property type="match status" value="1"/>
</dbReference>
<evidence type="ECO:0000256" key="1">
    <source>
        <dbReference type="ARBA" id="ARBA00022723"/>
    </source>
</evidence>
<keyword evidence="1" id="KW-0479">Metal-binding</keyword>
<evidence type="ECO:0000256" key="2">
    <source>
        <dbReference type="ARBA" id="ARBA00022771"/>
    </source>
</evidence>
<dbReference type="InterPro" id="IPR013083">
    <property type="entry name" value="Znf_RING/FYVE/PHD"/>
</dbReference>
<keyword evidence="2" id="KW-0863">Zinc-finger</keyword>
<dbReference type="CDD" id="cd16495">
    <property type="entry name" value="RING_CH-C4HC3_MARCH"/>
    <property type="match status" value="1"/>
</dbReference>
<accession>A0ABR2SJH9</accession>
<evidence type="ECO:0000256" key="4">
    <source>
        <dbReference type="SAM" id="MobiDB-lite"/>
    </source>
</evidence>
<keyword evidence="5" id="KW-1133">Transmembrane helix</keyword>
<evidence type="ECO:0000313" key="8">
    <source>
        <dbReference type="Proteomes" id="UP001396334"/>
    </source>
</evidence>
<dbReference type="InterPro" id="IPR040339">
    <property type="entry name" value="At1g16860-like"/>
</dbReference>
<keyword evidence="5" id="KW-0812">Transmembrane</keyword>
<feature type="transmembrane region" description="Helical" evidence="5">
    <location>
        <begin position="702"/>
        <end position="725"/>
    </location>
</feature>
<feature type="compositionally biased region" description="Polar residues" evidence="4">
    <location>
        <begin position="123"/>
        <end position="134"/>
    </location>
</feature>
<evidence type="ECO:0000256" key="3">
    <source>
        <dbReference type="ARBA" id="ARBA00022833"/>
    </source>
</evidence>
<reference evidence="7 8" key="1">
    <citation type="journal article" date="2024" name="G3 (Bethesda)">
        <title>Genome assembly of Hibiscus sabdariffa L. provides insights into metabolisms of medicinal natural products.</title>
        <authorList>
            <person name="Kim T."/>
        </authorList>
    </citation>
    <scope>NUCLEOTIDE SEQUENCE [LARGE SCALE GENOMIC DNA]</scope>
    <source>
        <strain evidence="7">TK-2024</strain>
        <tissue evidence="7">Old leaves</tissue>
    </source>
</reference>
<feature type="transmembrane region" description="Helical" evidence="5">
    <location>
        <begin position="235"/>
        <end position="254"/>
    </location>
</feature>
<dbReference type="PANTHER" id="PTHR33709:SF37">
    <property type="entry name" value="UBIQUITIN-SPECIFIC PROTEASE FAMILY C19-RELATED PROTEIN"/>
    <property type="match status" value="1"/>
</dbReference>
<dbReference type="SMART" id="SM00744">
    <property type="entry name" value="RINGv"/>
    <property type="match status" value="1"/>
</dbReference>
<organism evidence="7 8">
    <name type="scientific">Hibiscus sabdariffa</name>
    <name type="common">roselle</name>
    <dbReference type="NCBI Taxonomy" id="183260"/>
    <lineage>
        <taxon>Eukaryota</taxon>
        <taxon>Viridiplantae</taxon>
        <taxon>Streptophyta</taxon>
        <taxon>Embryophyta</taxon>
        <taxon>Tracheophyta</taxon>
        <taxon>Spermatophyta</taxon>
        <taxon>Magnoliopsida</taxon>
        <taxon>eudicotyledons</taxon>
        <taxon>Gunneridae</taxon>
        <taxon>Pentapetalae</taxon>
        <taxon>rosids</taxon>
        <taxon>malvids</taxon>
        <taxon>Malvales</taxon>
        <taxon>Malvaceae</taxon>
        <taxon>Malvoideae</taxon>
        <taxon>Hibiscus</taxon>
    </lineage>
</organism>
<keyword evidence="8" id="KW-1185">Reference proteome</keyword>
<sequence length="774" mass="84810">MGSRFPSHKLGNGLYVSGRPEQPKERTPTMSSIAMPYTGGDIKKSGELGKMFDIPMDGSKSRKSGPINVDGSKSRKSGPISGAPSRIGSFGGAASHSGPIMPNAAPRAGYTTSGPVATGGMTGSASVKKSNSGMLNRHGDPVKKSSGPQSGGVTPGGRQNSGPIPPVLPATGLITSGPISSGPLSSSGAPRKVSGPLDSMGSMKVKGSAVVNSQAVNVLSQDDDFSFKRNFPKPILWALILLFIMGFIAGGFILGAVHNAILLIVVVVLFGVVAALFAWNSFWGRMAIMDFIARYPNAELRNAKNGQLVKISGVVTCGNVPLESSYQRVPRCVYTSTSLYEYRGWDSKAANPKHRRFTWGLRLTERRAVDFYISDFQSGLRALVKVGPGARVTPYVDDSIVIDFNPAKEALSPEFVRWLRERNLSSDDRVMQMKEGYIKEGSTVSVMGVLQRNDNVLMIVPPPDPITTGCQWAKCIFPATLEGRLMNTSPLVFLILLAVYGFSEVLFRQSVLLEEELKEAGFSAVTKMCSGIHCSGNDLNIIPDISETSEECEITSVGGDCIVVGEDLEEFNVDETSHLVNADYRQCRICLDNEGDDLIAPCHCKGTQKYVHRSCLDNWRSTKEGFAFAHCTECRALFILRANVPPDRWWLRLKFQFLVARDHAFIFVIVQLIVAFLGVLVYKFYGDELREMFGYDEHPYGFYTMAVLAIVLVGLLYGFFIAIICGQRINERHYHVLAKQELTKEYVVEDREDNKNTPDLDPSHVTELRMLGLY</sequence>
<dbReference type="Gene3D" id="3.30.40.10">
    <property type="entry name" value="Zinc/RING finger domain, C3HC4 (zinc finger)"/>
    <property type="match status" value="1"/>
</dbReference>
<dbReference type="EMBL" id="JBBPBN010000014">
    <property type="protein sequence ID" value="KAK9025069.1"/>
    <property type="molecule type" value="Genomic_DNA"/>
</dbReference>
<name>A0ABR2SJH9_9ROSI</name>
<comment type="caution">
    <text evidence="7">The sequence shown here is derived from an EMBL/GenBank/DDBJ whole genome shotgun (WGS) entry which is preliminary data.</text>
</comment>
<evidence type="ECO:0000313" key="7">
    <source>
        <dbReference type="EMBL" id="KAK9025069.1"/>
    </source>
</evidence>
<feature type="domain" description="RING-CH-type" evidence="6">
    <location>
        <begin position="579"/>
        <end position="641"/>
    </location>
</feature>
<proteinExistence type="predicted"/>
<gene>
    <name evidence="7" type="ORF">V6N11_064968</name>
</gene>
<feature type="transmembrane region" description="Helical" evidence="5">
    <location>
        <begin position="664"/>
        <end position="682"/>
    </location>
</feature>
<protein>
    <recommendedName>
        <fullName evidence="6">RING-CH-type domain-containing protein</fullName>
    </recommendedName>
</protein>
<feature type="transmembrane region" description="Helical" evidence="5">
    <location>
        <begin position="260"/>
        <end position="279"/>
    </location>
</feature>
<dbReference type="PANTHER" id="PTHR33709">
    <property type="entry name" value="OSJNBA0035M09.9 PROTEIN"/>
    <property type="match status" value="1"/>
</dbReference>
<feature type="region of interest" description="Disordered" evidence="4">
    <location>
        <begin position="1"/>
        <end position="168"/>
    </location>
</feature>
<keyword evidence="5" id="KW-0472">Membrane</keyword>
<dbReference type="SUPFAM" id="SSF57850">
    <property type="entry name" value="RING/U-box"/>
    <property type="match status" value="1"/>
</dbReference>
<keyword evidence="3" id="KW-0862">Zinc</keyword>
<dbReference type="InterPro" id="IPR011016">
    <property type="entry name" value="Znf_RING-CH"/>
</dbReference>